<name>A0A6J2Y014_SITOR</name>
<dbReference type="KEGG" id="soy:115882441"/>
<dbReference type="GO" id="GO:0005975">
    <property type="term" value="P:carbohydrate metabolic process"/>
    <property type="evidence" value="ECO:0007669"/>
    <property type="project" value="InterPro"/>
</dbReference>
<dbReference type="InterPro" id="IPR017853">
    <property type="entry name" value="GH"/>
</dbReference>
<dbReference type="AlphaFoldDB" id="A0A6J2Y014"/>
<protein>
    <recommendedName>
        <fullName evidence="7">Beta-hexosaminidase</fullName>
        <ecNumber evidence="7">3.2.1.52</ecNumber>
    </recommendedName>
</protein>
<dbReference type="Gene3D" id="3.20.20.80">
    <property type="entry name" value="Glycosidases"/>
    <property type="match status" value="2"/>
</dbReference>
<dbReference type="Pfam" id="PF14845">
    <property type="entry name" value="Glycohydro_20b2"/>
    <property type="match status" value="1"/>
</dbReference>
<keyword evidence="12" id="KW-1185">Reference proteome</keyword>
<dbReference type="GO" id="GO:0030203">
    <property type="term" value="P:glycosaminoglycan metabolic process"/>
    <property type="evidence" value="ECO:0007669"/>
    <property type="project" value="TreeGrafter"/>
</dbReference>
<comment type="similarity">
    <text evidence="2 7">Belongs to the glycosyl hydrolase 20 family.</text>
</comment>
<reference evidence="13" key="1">
    <citation type="submission" date="2025-08" db="UniProtKB">
        <authorList>
            <consortium name="RefSeq"/>
        </authorList>
    </citation>
    <scope>IDENTIFICATION</scope>
    <source>
        <tissue evidence="13">Gonads</tissue>
    </source>
</reference>
<evidence type="ECO:0000313" key="13">
    <source>
        <dbReference type="RefSeq" id="XP_030756365.1"/>
    </source>
</evidence>
<evidence type="ECO:0000313" key="12">
    <source>
        <dbReference type="Proteomes" id="UP000504635"/>
    </source>
</evidence>
<evidence type="ECO:0000256" key="9">
    <source>
        <dbReference type="SAM" id="SignalP"/>
    </source>
</evidence>
<evidence type="ECO:0000259" key="11">
    <source>
        <dbReference type="Pfam" id="PF14845"/>
    </source>
</evidence>
<evidence type="ECO:0000256" key="8">
    <source>
        <dbReference type="PIRSR" id="PIRSR001093-1"/>
    </source>
</evidence>
<dbReference type="PIRSF" id="PIRSF001093">
    <property type="entry name" value="B-hxosamndse_ab_euk"/>
    <property type="match status" value="1"/>
</dbReference>
<feature type="domain" description="Glycoside hydrolase family 20 catalytic" evidence="10">
    <location>
        <begin position="256"/>
        <end position="459"/>
    </location>
</feature>
<evidence type="ECO:0000256" key="1">
    <source>
        <dbReference type="ARBA" id="ARBA00001231"/>
    </source>
</evidence>
<feature type="active site" description="Proton donor" evidence="8">
    <location>
        <position position="275"/>
    </location>
</feature>
<feature type="signal peptide" evidence="9">
    <location>
        <begin position="1"/>
        <end position="25"/>
    </location>
</feature>
<dbReference type="InterPro" id="IPR029019">
    <property type="entry name" value="HEX_eukaryotic_N"/>
</dbReference>
<dbReference type="InParanoid" id="A0A6J2Y014"/>
<keyword evidence="3 9" id="KW-0732">Signal</keyword>
<evidence type="ECO:0000256" key="4">
    <source>
        <dbReference type="ARBA" id="ARBA00022801"/>
    </source>
</evidence>
<evidence type="ECO:0000256" key="2">
    <source>
        <dbReference type="ARBA" id="ARBA00006285"/>
    </source>
</evidence>
<dbReference type="EC" id="3.2.1.52" evidence="7"/>
<dbReference type="Pfam" id="PF00728">
    <property type="entry name" value="Glyco_hydro_20"/>
    <property type="match status" value="2"/>
</dbReference>
<keyword evidence="5" id="KW-0325">Glycoprotein</keyword>
<dbReference type="PANTHER" id="PTHR22600">
    <property type="entry name" value="BETA-HEXOSAMINIDASE"/>
    <property type="match status" value="1"/>
</dbReference>
<dbReference type="PRINTS" id="PR00738">
    <property type="entry name" value="GLHYDRLASE20"/>
</dbReference>
<feature type="chain" id="PRO_5026995951" description="Beta-hexosaminidase" evidence="9">
    <location>
        <begin position="26"/>
        <end position="503"/>
    </location>
</feature>
<dbReference type="PANTHER" id="PTHR22600:SF26">
    <property type="entry name" value="BETA-N-ACETYLHEXOSAMINIDASE"/>
    <property type="match status" value="1"/>
</dbReference>
<dbReference type="SUPFAM" id="SSF51445">
    <property type="entry name" value="(Trans)glycosidases"/>
    <property type="match status" value="1"/>
</dbReference>
<dbReference type="InterPro" id="IPR029018">
    <property type="entry name" value="Hex-like_dom2"/>
</dbReference>
<keyword evidence="4 7" id="KW-0378">Hydrolase</keyword>
<organism evidence="12 13">
    <name type="scientific">Sitophilus oryzae</name>
    <name type="common">Rice weevil</name>
    <name type="synonym">Curculio oryzae</name>
    <dbReference type="NCBI Taxonomy" id="7048"/>
    <lineage>
        <taxon>Eukaryota</taxon>
        <taxon>Metazoa</taxon>
        <taxon>Ecdysozoa</taxon>
        <taxon>Arthropoda</taxon>
        <taxon>Hexapoda</taxon>
        <taxon>Insecta</taxon>
        <taxon>Pterygota</taxon>
        <taxon>Neoptera</taxon>
        <taxon>Endopterygota</taxon>
        <taxon>Coleoptera</taxon>
        <taxon>Polyphaga</taxon>
        <taxon>Cucujiformia</taxon>
        <taxon>Curculionidae</taxon>
        <taxon>Dryophthorinae</taxon>
        <taxon>Sitophilus</taxon>
    </lineage>
</organism>
<dbReference type="OrthoDB" id="428480at2759"/>
<dbReference type="Proteomes" id="UP000504635">
    <property type="component" value="Unplaced"/>
</dbReference>
<dbReference type="InterPro" id="IPR015883">
    <property type="entry name" value="Glyco_hydro_20_cat"/>
</dbReference>
<dbReference type="Gene3D" id="3.30.379.10">
    <property type="entry name" value="Chitobiase/beta-hexosaminidase domain 2-like"/>
    <property type="match status" value="1"/>
</dbReference>
<evidence type="ECO:0000256" key="3">
    <source>
        <dbReference type="ARBA" id="ARBA00022729"/>
    </source>
</evidence>
<feature type="domain" description="Beta-hexosaminidase eukaryotic type N-terminal" evidence="11">
    <location>
        <begin position="65"/>
        <end position="185"/>
    </location>
</feature>
<evidence type="ECO:0000256" key="7">
    <source>
        <dbReference type="PIRNR" id="PIRNR001093"/>
    </source>
</evidence>
<evidence type="ECO:0000259" key="10">
    <source>
        <dbReference type="Pfam" id="PF00728"/>
    </source>
</evidence>
<dbReference type="GeneID" id="115882441"/>
<accession>A0A6J2Y014</accession>
<proteinExistence type="inferred from homology"/>
<dbReference type="GO" id="GO:0016231">
    <property type="term" value="F:beta-N-acetylglucosaminidase activity"/>
    <property type="evidence" value="ECO:0007669"/>
    <property type="project" value="TreeGrafter"/>
</dbReference>
<dbReference type="GO" id="GO:0005886">
    <property type="term" value="C:plasma membrane"/>
    <property type="evidence" value="ECO:0007669"/>
    <property type="project" value="TreeGrafter"/>
</dbReference>
<dbReference type="InterPro" id="IPR025705">
    <property type="entry name" value="Beta_hexosaminidase_sua/sub"/>
</dbReference>
<keyword evidence="6 7" id="KW-0326">Glycosidase</keyword>
<dbReference type="SUPFAM" id="SSF55545">
    <property type="entry name" value="beta-N-acetylhexosaminidase-like domain"/>
    <property type="match status" value="1"/>
</dbReference>
<dbReference type="FunFam" id="3.20.20.80:FF:000063">
    <property type="entry name" value="Beta-hexosaminidase"/>
    <property type="match status" value="1"/>
</dbReference>
<dbReference type="RefSeq" id="XP_030756365.1">
    <property type="nucleotide sequence ID" value="XM_030900505.1"/>
</dbReference>
<comment type="catalytic activity">
    <reaction evidence="1 7">
        <text>Hydrolysis of terminal non-reducing N-acetyl-D-hexosamine residues in N-acetyl-beta-D-hexosaminides.</text>
        <dbReference type="EC" id="3.2.1.52"/>
    </reaction>
</comment>
<gene>
    <name evidence="13" type="primary">LOC115882441</name>
</gene>
<evidence type="ECO:0000256" key="6">
    <source>
        <dbReference type="ARBA" id="ARBA00023295"/>
    </source>
</evidence>
<sequence>MARINVGILFAALLLILFQLKGSSSSPWHYECKSGSCTKTETTPNSSATWSFAECSIQCLEYAGLWPIPTGTTSIGNFTEININNISLSFHNGSLVSTLVYQGFDIFLNQIKNVNLIEKGIGSKNASSVNIKIDIVDQDLTILTLKADESYYLEINQHIEGVLNVSIQSETYFGARHALETLSQLIIYDDIRKRFLASKSVKISDKPIYPWRGIILDTARNYVPIKYIKRTIKAMAASKMNTFHWHLTDSQRELYVYGDLLEQFGTEIFHMGGDEININCWNSTESLKKWMTEKGWALTKENFIKKAWFYFQNRTVQSLYKKAGKEIPVILWTSDLTNIENVTRLLDKERYIIQMWSNVYDSTLENLLRNNYSVILSNYDSLYLDCGFGDFTNDDNNWCTPYKTWQQLYENKPKNIVGSKANYILGAEAALWTEIADHNSMDSKIWPRASALAEALWSEPNFFWTEAEDRLHLHRERLVNLGVRADTLQPEWCLQHQRQCRRN</sequence>
<evidence type="ECO:0000256" key="5">
    <source>
        <dbReference type="ARBA" id="ARBA00023180"/>
    </source>
</evidence>
<feature type="domain" description="Glycoside hydrolase family 20 catalytic" evidence="10">
    <location>
        <begin position="209"/>
        <end position="251"/>
    </location>
</feature>